<comment type="caution">
    <text evidence="1">The sequence shown here is derived from an EMBL/GenBank/DDBJ whole genome shotgun (WGS) entry which is preliminary data.</text>
</comment>
<sequence>MASPLDITVEQAREIVHSEAKSKGWVRPGLSQSQNAETVEILETLRRTRESLGDVVDVNRFTKRSIHIGADPKCGRLQLQPYRQTFNKV</sequence>
<reference evidence="1 2" key="1">
    <citation type="submission" date="2018-05" db="EMBL/GenBank/DDBJ databases">
        <title>Whole genome sequencing for identification of molecular markers to develop diagnostic detection tools for the regulated plant pathogen Lachnellula willkommii.</title>
        <authorList>
            <person name="Giroux E."/>
            <person name="Bilodeau G."/>
        </authorList>
    </citation>
    <scope>NUCLEOTIDE SEQUENCE [LARGE SCALE GENOMIC DNA]</scope>
    <source>
        <strain evidence="1 2">CBS 203.66</strain>
    </source>
</reference>
<dbReference type="EMBL" id="QGMF01000550">
    <property type="protein sequence ID" value="TVY15154.1"/>
    <property type="molecule type" value="Genomic_DNA"/>
</dbReference>
<proteinExistence type="predicted"/>
<protein>
    <submittedName>
        <fullName evidence="1">Uncharacterized protein</fullName>
    </submittedName>
</protein>
<accession>A0A8T9B574</accession>
<evidence type="ECO:0000313" key="1">
    <source>
        <dbReference type="EMBL" id="TVY15154.1"/>
    </source>
</evidence>
<name>A0A8T9B574_9HELO</name>
<dbReference type="Proteomes" id="UP000469559">
    <property type="component" value="Unassembled WGS sequence"/>
</dbReference>
<evidence type="ECO:0000313" key="2">
    <source>
        <dbReference type="Proteomes" id="UP000469559"/>
    </source>
</evidence>
<keyword evidence="2" id="KW-1185">Reference proteome</keyword>
<organism evidence="1 2">
    <name type="scientific">Lachnellula arida</name>
    <dbReference type="NCBI Taxonomy" id="1316785"/>
    <lineage>
        <taxon>Eukaryota</taxon>
        <taxon>Fungi</taxon>
        <taxon>Dikarya</taxon>
        <taxon>Ascomycota</taxon>
        <taxon>Pezizomycotina</taxon>
        <taxon>Leotiomycetes</taxon>
        <taxon>Helotiales</taxon>
        <taxon>Lachnaceae</taxon>
        <taxon>Lachnellula</taxon>
    </lineage>
</organism>
<dbReference type="AlphaFoldDB" id="A0A8T9B574"/>
<gene>
    <name evidence="1" type="ORF">LARI1_G006423</name>
</gene>